<gene>
    <name evidence="1" type="ORF">ElyMa_003728300</name>
</gene>
<evidence type="ECO:0000313" key="1">
    <source>
        <dbReference type="EMBL" id="GFR68298.1"/>
    </source>
</evidence>
<comment type="caution">
    <text evidence="1">The sequence shown here is derived from an EMBL/GenBank/DDBJ whole genome shotgun (WGS) entry which is preliminary data.</text>
</comment>
<dbReference type="EMBL" id="BMAT01007641">
    <property type="protein sequence ID" value="GFR68298.1"/>
    <property type="molecule type" value="Genomic_DNA"/>
</dbReference>
<reference evidence="1 2" key="1">
    <citation type="journal article" date="2021" name="Elife">
        <title>Chloroplast acquisition without the gene transfer in kleptoplastic sea slugs, Plakobranchus ocellatus.</title>
        <authorList>
            <person name="Maeda T."/>
            <person name="Takahashi S."/>
            <person name="Yoshida T."/>
            <person name="Shimamura S."/>
            <person name="Takaki Y."/>
            <person name="Nagai Y."/>
            <person name="Toyoda A."/>
            <person name="Suzuki Y."/>
            <person name="Arimoto A."/>
            <person name="Ishii H."/>
            <person name="Satoh N."/>
            <person name="Nishiyama T."/>
            <person name="Hasebe M."/>
            <person name="Maruyama T."/>
            <person name="Minagawa J."/>
            <person name="Obokata J."/>
            <person name="Shigenobu S."/>
        </authorList>
    </citation>
    <scope>NUCLEOTIDE SEQUENCE [LARGE SCALE GENOMIC DNA]</scope>
</reference>
<dbReference type="AlphaFoldDB" id="A0AAV4F6H8"/>
<organism evidence="1 2">
    <name type="scientific">Elysia marginata</name>
    <dbReference type="NCBI Taxonomy" id="1093978"/>
    <lineage>
        <taxon>Eukaryota</taxon>
        <taxon>Metazoa</taxon>
        <taxon>Spiralia</taxon>
        <taxon>Lophotrochozoa</taxon>
        <taxon>Mollusca</taxon>
        <taxon>Gastropoda</taxon>
        <taxon>Heterobranchia</taxon>
        <taxon>Euthyneura</taxon>
        <taxon>Panpulmonata</taxon>
        <taxon>Sacoglossa</taxon>
        <taxon>Placobranchoidea</taxon>
        <taxon>Plakobranchidae</taxon>
        <taxon>Elysia</taxon>
    </lineage>
</organism>
<feature type="non-terminal residue" evidence="1">
    <location>
        <position position="198"/>
    </location>
</feature>
<accession>A0AAV4F6H8</accession>
<sequence>MFILKGDQAVVHVCKSNHLCENEVDSSIVTWTFEKTIDQSTTSLNVSVKVLHDDHNSSTFYAYFYDNKYPAVYKVYQLLVRKKEIVSQYTKDVMAKAPVQLTVRTASYNFLLAWKSPRRPEMFFFEDINKAGLTCYEYILCGGRIMWTANEEPQESGELSINITLFDVQEMEDCAVYFMGETIQDSRLYKLKPYLQLP</sequence>
<proteinExistence type="predicted"/>
<protein>
    <recommendedName>
        <fullName evidence="3">Fibronectin type-III domain-containing protein</fullName>
    </recommendedName>
</protein>
<keyword evidence="2" id="KW-1185">Reference proteome</keyword>
<evidence type="ECO:0000313" key="2">
    <source>
        <dbReference type="Proteomes" id="UP000762676"/>
    </source>
</evidence>
<evidence type="ECO:0008006" key="3">
    <source>
        <dbReference type="Google" id="ProtNLM"/>
    </source>
</evidence>
<name>A0AAV4F6H8_9GAST</name>
<dbReference type="Proteomes" id="UP000762676">
    <property type="component" value="Unassembled WGS sequence"/>
</dbReference>